<evidence type="ECO:0000313" key="2">
    <source>
        <dbReference type="Proteomes" id="UP000004095"/>
    </source>
</evidence>
<dbReference type="Proteomes" id="UP000004095">
    <property type="component" value="Unassembled WGS sequence"/>
</dbReference>
<gene>
    <name evidence="1" type="ORF">M23134_04504</name>
</gene>
<keyword evidence="2" id="KW-1185">Reference proteome</keyword>
<reference evidence="1 2" key="1">
    <citation type="submission" date="2007-01" db="EMBL/GenBank/DDBJ databases">
        <authorList>
            <person name="Haygood M."/>
            <person name="Podell S."/>
            <person name="Anderson C."/>
            <person name="Hopkinson B."/>
            <person name="Roe K."/>
            <person name="Barbeau K."/>
            <person name="Gaasterland T."/>
            <person name="Ferriera S."/>
            <person name="Johnson J."/>
            <person name="Kravitz S."/>
            <person name="Beeson K."/>
            <person name="Sutton G."/>
            <person name="Rogers Y.-H."/>
            <person name="Friedman R."/>
            <person name="Frazier M."/>
            <person name="Venter J.C."/>
        </authorList>
    </citation>
    <scope>NUCLEOTIDE SEQUENCE [LARGE SCALE GENOMIC DNA]</scope>
    <source>
        <strain evidence="1 2">ATCC 23134</strain>
    </source>
</reference>
<dbReference type="RefSeq" id="WP_002702970.1">
    <property type="nucleotide sequence ID" value="NZ_AAWS01000050.1"/>
</dbReference>
<dbReference type="EMBL" id="AAWS01000050">
    <property type="protein sequence ID" value="EAY25323.1"/>
    <property type="molecule type" value="Genomic_DNA"/>
</dbReference>
<dbReference type="AlphaFoldDB" id="A1ZW85"/>
<sequence length="251" mass="27792">MSNIHFYTEQDAGKSFELNKGDVIIISLEDNLALGQTWVNAHQPTQGIKYVQSSQAVLPLLPKMPDLSLEVQAGLKIFVYQFEHEGTVTLHQVTAGQTTKTIAYTFKGEVPPPPPKKPISVLVMADAANYLSEKDEKYIYLFDTSKNKHERHTTQCSPEDSLLWRVQTVSPSDLVEVTGIAGSAVNQGIITPPKQHENLWQATVKTATSGTYTYQLHLLLNHQTVVVDLLLEVNGDIKSTQLQTNGHSISI</sequence>
<organism evidence="1 2">
    <name type="scientific">Microscilla marina ATCC 23134</name>
    <dbReference type="NCBI Taxonomy" id="313606"/>
    <lineage>
        <taxon>Bacteria</taxon>
        <taxon>Pseudomonadati</taxon>
        <taxon>Bacteroidota</taxon>
        <taxon>Cytophagia</taxon>
        <taxon>Cytophagales</taxon>
        <taxon>Microscillaceae</taxon>
        <taxon>Microscilla</taxon>
    </lineage>
</organism>
<comment type="caution">
    <text evidence="1">The sequence shown here is derived from an EMBL/GenBank/DDBJ whole genome shotgun (WGS) entry which is preliminary data.</text>
</comment>
<accession>A1ZW85</accession>
<evidence type="ECO:0000313" key="1">
    <source>
        <dbReference type="EMBL" id="EAY25323.1"/>
    </source>
</evidence>
<proteinExistence type="predicted"/>
<name>A1ZW85_MICM2</name>
<protein>
    <submittedName>
        <fullName evidence="1">Uncharacterized protein</fullName>
    </submittedName>
</protein>